<reference evidence="3" key="1">
    <citation type="submission" date="2017-01" db="EMBL/GenBank/DDBJ databases">
        <authorList>
            <person name="Varghese N."/>
            <person name="Submissions S."/>
        </authorList>
    </citation>
    <scope>NUCLEOTIDE SEQUENCE [LARGE SCALE GENOMIC DNA]</scope>
    <source>
        <strain evidence="3">DM9</strain>
    </source>
</reference>
<keyword evidence="3" id="KW-1185">Reference proteome</keyword>
<organism evidence="2 3">
    <name type="scientific">Pontibacter lucknowensis</name>
    <dbReference type="NCBI Taxonomy" id="1077936"/>
    <lineage>
        <taxon>Bacteria</taxon>
        <taxon>Pseudomonadati</taxon>
        <taxon>Bacteroidota</taxon>
        <taxon>Cytophagia</taxon>
        <taxon>Cytophagales</taxon>
        <taxon>Hymenobacteraceae</taxon>
        <taxon>Pontibacter</taxon>
    </lineage>
</organism>
<keyword evidence="1" id="KW-0732">Signal</keyword>
<gene>
    <name evidence="2" type="ORF">SAMN05421545_3639</name>
</gene>
<dbReference type="Proteomes" id="UP000185924">
    <property type="component" value="Unassembled WGS sequence"/>
</dbReference>
<dbReference type="OrthoDB" id="6021921at2"/>
<dbReference type="Pfam" id="PF04402">
    <property type="entry name" value="SIMPL"/>
    <property type="match status" value="1"/>
</dbReference>
<evidence type="ECO:0000313" key="2">
    <source>
        <dbReference type="EMBL" id="SIR43500.1"/>
    </source>
</evidence>
<dbReference type="RefSeq" id="WP_007654579.1">
    <property type="nucleotide sequence ID" value="NZ_FTNM01000006.1"/>
</dbReference>
<dbReference type="PANTHER" id="PTHR34387">
    <property type="entry name" value="SLR1258 PROTEIN"/>
    <property type="match status" value="1"/>
</dbReference>
<name>A0A1N7AWM2_9BACT</name>
<feature type="signal peptide" evidence="1">
    <location>
        <begin position="1"/>
        <end position="21"/>
    </location>
</feature>
<dbReference type="GO" id="GO:0006974">
    <property type="term" value="P:DNA damage response"/>
    <property type="evidence" value="ECO:0007669"/>
    <property type="project" value="TreeGrafter"/>
</dbReference>
<dbReference type="Gene3D" id="3.30.70.2970">
    <property type="entry name" value="Protein of unknown function (DUF541), domain 2"/>
    <property type="match status" value="1"/>
</dbReference>
<evidence type="ECO:0000313" key="3">
    <source>
        <dbReference type="Proteomes" id="UP000185924"/>
    </source>
</evidence>
<evidence type="ECO:0008006" key="4">
    <source>
        <dbReference type="Google" id="ProtNLM"/>
    </source>
</evidence>
<dbReference type="InterPro" id="IPR052022">
    <property type="entry name" value="26kDa_periplasmic_antigen"/>
</dbReference>
<dbReference type="AlphaFoldDB" id="A0A1N7AWM2"/>
<feature type="chain" id="PRO_5009940372" description="26 kDa periplasmic immunogenic protein" evidence="1">
    <location>
        <begin position="22"/>
        <end position="236"/>
    </location>
</feature>
<dbReference type="InterPro" id="IPR007497">
    <property type="entry name" value="SIMPL/DUF541"/>
</dbReference>
<proteinExistence type="predicted"/>
<dbReference type="PANTHER" id="PTHR34387:SF1">
    <property type="entry name" value="PERIPLASMIC IMMUNOGENIC PROTEIN"/>
    <property type="match status" value="1"/>
</dbReference>
<sequence>MKKVSFIALVFLLAAMFPAMAQQQIMPPLISVNGIGEVKLEPNEVVISLGVETREKTLDQARKQTDKQAAAIIAYLRKQGVDAKDIQTSFVNLQPIYSGNEFGKAQPEFYMAQKTMTIVIRKINRFDELLSGLYDNGVNRIDNIYFRVSDIEKHRAEARKKAVADAKQKANALTAELGAKVGKVYSINEHTSNGSPRIGYAKMSMDMEMAQSGGPSIAGGEVTVTSNVNVSFVIEQ</sequence>
<dbReference type="Gene3D" id="3.30.110.170">
    <property type="entry name" value="Protein of unknown function (DUF541), domain 1"/>
    <property type="match status" value="1"/>
</dbReference>
<evidence type="ECO:0000256" key="1">
    <source>
        <dbReference type="SAM" id="SignalP"/>
    </source>
</evidence>
<protein>
    <recommendedName>
        <fullName evidence="4">26 kDa periplasmic immunogenic protein</fullName>
    </recommendedName>
</protein>
<dbReference type="EMBL" id="FTNM01000006">
    <property type="protein sequence ID" value="SIR43500.1"/>
    <property type="molecule type" value="Genomic_DNA"/>
</dbReference>
<accession>A0A1N7AWM2</accession>